<evidence type="ECO:0000256" key="3">
    <source>
        <dbReference type="ARBA" id="ARBA00022448"/>
    </source>
</evidence>
<keyword evidence="6" id="KW-0811">Translocation</keyword>
<evidence type="ECO:0000256" key="6">
    <source>
        <dbReference type="ARBA" id="ARBA00023010"/>
    </source>
</evidence>
<evidence type="ECO:0000256" key="8">
    <source>
        <dbReference type="SAM" id="MobiDB-lite"/>
    </source>
</evidence>
<evidence type="ECO:0000256" key="7">
    <source>
        <dbReference type="ARBA" id="ARBA00023242"/>
    </source>
</evidence>
<dbReference type="AlphaFoldDB" id="G7DU27"/>
<keyword evidence="12" id="KW-1185">Reference proteome</keyword>
<dbReference type="Gene3D" id="1.20.58.1380">
    <property type="match status" value="1"/>
</dbReference>
<name>G7DU27_MIXOS</name>
<dbReference type="InterPro" id="IPR014908">
    <property type="entry name" value="Nucleoporin_Nup133/Nup155_N"/>
</dbReference>
<reference evidence="11 12" key="1">
    <citation type="journal article" date="2011" name="J. Gen. Appl. Microbiol.">
        <title>Draft genome sequencing of the enigmatic basidiomycete Mixia osmundae.</title>
        <authorList>
            <person name="Nishida H."/>
            <person name="Nagatsuka Y."/>
            <person name="Sugiyama J."/>
        </authorList>
    </citation>
    <scope>NUCLEOTIDE SEQUENCE [LARGE SCALE GENOMIC DNA]</scope>
    <source>
        <strain evidence="12">CBS 9802 / IAM 14324 / JCM 22182 / KY 12970</strain>
    </source>
</reference>
<sequence length="1277" mass="141557">MFTGQAGANDSRRYASSHRRAASRASSAAAHSRGTTPAASQERSPSYPPEFSQDVSALSASSARYNRSSRTSRRVGSVAPSTSRKAPSVFSEAPSTARAGPSARALQESDERTLVKDEAYSAYLYSQFPREVQQVLAPADLQLEGFRGKVDDVTGYAYLLSRDYVFVWHYAQRDYNLLPTCYVFPQPQTESRDALKEMLVPLAQAELVPRGANPSEQEPGLLLVTSNGAVAFWTSVSMAMGNLDRSQSTQLSIRQSANEHVQVLRRIRPDLYVVATSQGRLFRLDLASRNGRATIEASEFASGRGLLARYWSRTPASQAGEGGITAVALDTSISSGQQDHRTLFALTERGLQIWQLGYNGNEQFVTEVDLCEHLEQQSVASDHSSLSTQLRLLDIAMTNQSSLAVLFSRQGNRTQNAAPIYSVGIFEYQPSTQTVSVTFVRTFDGLPSDVERPHTRPRLVTSSTADAACLVLPSSVSILSLAVGSDFVETLDLKDPVDNLFIAVDAHSSSQRKSGVAATAVMIARNGIVLIESTPAVMEGQALAVDVERESKATGYIVKRLRQAVFYGERESNPLAFGLPIDVPGDLSTAVSTISREIVDSSSPFLRPILDVRVQIGDRQAKHRALIEELLRNHLVTRLTLNDRVLLSNDAERLAAGAALWQHFNSGRTNSADVTMLTEAVLSFMHDARLGAGEDAIRLFFRTKIDGLGAVAEHVADMAARTETHSLTRQCQLQTDANAIFSAIYRTAAKHRKDTVKVFQLTPASSITIEPWLSSPALLASLVKLFELTEELLRLLDKELKQAGSNRTQYGMRGLDVSDAQDDLSTLQLGLCKALTDLGDYVLSVYEERLIWLKTDSRHSSELRATRERYLQLRQRVVHGLVLHDLIEPAYALAERSKDYRSLVELSTSAATGNQQRIKEYMSVYKDDFAFELYQYYIQQKLFRALLEQDASYSQSLSRFLSSTAHPKLAWLHHVSLGQYTQVSTTLYQESRRSSLLAEEKVMLSICKLAQVAQSSLAELSSDAGQRALEVVDDKLDIIEAQRRMQERYRELLSLQESQRPVDDRAAVIANKQTAAYRDLGALFELFRSHVTKLLQGHVLGTEALVDIMTLDASTDTGNFNSALGIIARDKDLPPQRRDSLVKTLWRRAYIKDDWEALQSTQDLSDDQISQILQGTAMFKSLLSAREQGLDDSFVASPSDAVSTIDRDQLAARFTELGEPQLERLAADLQAENDMLLSTMEDYRLDHYYSEALRLLSREEDTRIMEADTSLLSQDAS</sequence>
<evidence type="ECO:0000259" key="10">
    <source>
        <dbReference type="Pfam" id="PF08801"/>
    </source>
</evidence>
<comment type="subcellular location">
    <subcellularLocation>
        <location evidence="1">Nucleus envelope</location>
    </subcellularLocation>
</comment>
<dbReference type="PANTHER" id="PTHR13405:SF11">
    <property type="entry name" value="NUCLEAR PORE COMPLEX PROTEIN NUP133"/>
    <property type="match status" value="1"/>
</dbReference>
<dbReference type="Pfam" id="PF03177">
    <property type="entry name" value="Nucleoporin_C"/>
    <property type="match status" value="1"/>
</dbReference>
<feature type="region of interest" description="Disordered" evidence="8">
    <location>
        <begin position="1"/>
        <end position="111"/>
    </location>
</feature>
<dbReference type="STRING" id="764103.G7DU27"/>
<keyword evidence="3" id="KW-0813">Transport</keyword>
<proteinExistence type="inferred from homology"/>
<evidence type="ECO:0000256" key="5">
    <source>
        <dbReference type="ARBA" id="ARBA00022927"/>
    </source>
</evidence>
<keyword evidence="7" id="KW-0539">Nucleus</keyword>
<dbReference type="GO" id="GO:0017056">
    <property type="term" value="F:structural constituent of nuclear pore"/>
    <property type="evidence" value="ECO:0007669"/>
    <property type="project" value="InterPro"/>
</dbReference>
<dbReference type="GO" id="GO:0000972">
    <property type="term" value="P:transcription-dependent tethering of RNA polymerase II gene DNA at nuclear periphery"/>
    <property type="evidence" value="ECO:0007669"/>
    <property type="project" value="TreeGrafter"/>
</dbReference>
<dbReference type="SUPFAM" id="SSF117289">
    <property type="entry name" value="Nucleoporin domain"/>
    <property type="match status" value="1"/>
</dbReference>
<dbReference type="RefSeq" id="XP_014569053.1">
    <property type="nucleotide sequence ID" value="XM_014713567.1"/>
</dbReference>
<dbReference type="Proteomes" id="UP000009131">
    <property type="component" value="Unassembled WGS sequence"/>
</dbReference>
<dbReference type="GO" id="GO:0006606">
    <property type="term" value="P:protein import into nucleus"/>
    <property type="evidence" value="ECO:0007669"/>
    <property type="project" value="TreeGrafter"/>
</dbReference>
<dbReference type="GO" id="GO:0016973">
    <property type="term" value="P:poly(A)+ mRNA export from nucleus"/>
    <property type="evidence" value="ECO:0007669"/>
    <property type="project" value="TreeGrafter"/>
</dbReference>
<dbReference type="Pfam" id="PF08801">
    <property type="entry name" value="Nucleoporin_N"/>
    <property type="match status" value="1"/>
</dbReference>
<feature type="compositionally biased region" description="Low complexity" evidence="8">
    <location>
        <begin position="23"/>
        <end position="33"/>
    </location>
</feature>
<protein>
    <recommendedName>
        <fullName evidence="13">Nucleoporin Nup133/Nup155-like C-terminal domain-containing protein</fullName>
    </recommendedName>
</protein>
<dbReference type="OMA" id="HVATLLW"/>
<feature type="domain" description="Nucleoporin Nup133/Nup155-like C-terminal" evidence="9">
    <location>
        <begin position="865"/>
        <end position="1250"/>
    </location>
</feature>
<dbReference type="eggNOG" id="KOG4121">
    <property type="taxonomic scope" value="Eukaryota"/>
</dbReference>
<dbReference type="HOGENOM" id="CLU_008112_0_0_1"/>
<dbReference type="InParanoid" id="G7DU27"/>
<dbReference type="Gene3D" id="2.130.10.10">
    <property type="entry name" value="YVTN repeat-like/Quinoprotein amine dehydrogenase"/>
    <property type="match status" value="1"/>
</dbReference>
<evidence type="ECO:0000256" key="4">
    <source>
        <dbReference type="ARBA" id="ARBA00022816"/>
    </source>
</evidence>
<accession>G7DU27</accession>
<gene>
    <name evidence="11" type="primary">Mo00734</name>
    <name evidence="11" type="ORF">E5Q_00734</name>
</gene>
<feature type="domain" description="Nucleoporin Nup133/Nup155-like N-terminal" evidence="10">
    <location>
        <begin position="126"/>
        <end position="481"/>
    </location>
</feature>
<evidence type="ECO:0000256" key="1">
    <source>
        <dbReference type="ARBA" id="ARBA00004259"/>
    </source>
</evidence>
<keyword evidence="4" id="KW-0509">mRNA transport</keyword>
<comment type="caution">
    <text evidence="11">The sequence shown here is derived from an EMBL/GenBank/DDBJ whole genome shotgun (WGS) entry which is preliminary data.</text>
</comment>
<keyword evidence="5" id="KW-0653">Protein transport</keyword>
<evidence type="ECO:0000256" key="2">
    <source>
        <dbReference type="ARBA" id="ARBA00005569"/>
    </source>
</evidence>
<reference evidence="11 12" key="2">
    <citation type="journal article" date="2012" name="Open Biol.">
        <title>Characteristics of nucleosomes and linker DNA regions on the genome of the basidiomycete Mixia osmundae revealed by mono- and dinucleosome mapping.</title>
        <authorList>
            <person name="Nishida H."/>
            <person name="Kondo S."/>
            <person name="Matsumoto T."/>
            <person name="Suzuki Y."/>
            <person name="Yoshikawa H."/>
            <person name="Taylor T.D."/>
            <person name="Sugiyama J."/>
        </authorList>
    </citation>
    <scope>NUCLEOTIDE SEQUENCE [LARGE SCALE GENOMIC DNA]</scope>
    <source>
        <strain evidence="12">CBS 9802 / IAM 14324 / JCM 22182 / KY 12970</strain>
    </source>
</reference>
<feature type="compositionally biased region" description="Low complexity" evidence="8">
    <location>
        <begin position="56"/>
        <end position="78"/>
    </location>
</feature>
<organism evidence="11 12">
    <name type="scientific">Mixia osmundae (strain CBS 9802 / IAM 14324 / JCM 22182 / KY 12970)</name>
    <dbReference type="NCBI Taxonomy" id="764103"/>
    <lineage>
        <taxon>Eukaryota</taxon>
        <taxon>Fungi</taxon>
        <taxon>Dikarya</taxon>
        <taxon>Basidiomycota</taxon>
        <taxon>Pucciniomycotina</taxon>
        <taxon>Mixiomycetes</taxon>
        <taxon>Mixiales</taxon>
        <taxon>Mixiaceae</taxon>
        <taxon>Mixia</taxon>
    </lineage>
</organism>
<evidence type="ECO:0000259" key="9">
    <source>
        <dbReference type="Pfam" id="PF03177"/>
    </source>
</evidence>
<dbReference type="EMBL" id="BABT02000028">
    <property type="protein sequence ID" value="GAA94087.1"/>
    <property type="molecule type" value="Genomic_DNA"/>
</dbReference>
<evidence type="ECO:0000313" key="12">
    <source>
        <dbReference type="Proteomes" id="UP000009131"/>
    </source>
</evidence>
<comment type="similarity">
    <text evidence="2">Belongs to the nucleoporin Nup133 family.</text>
</comment>
<dbReference type="GO" id="GO:0031080">
    <property type="term" value="C:nuclear pore outer ring"/>
    <property type="evidence" value="ECO:0007669"/>
    <property type="project" value="TreeGrafter"/>
</dbReference>
<dbReference type="FunCoup" id="G7DU27">
    <property type="interactions" value="88"/>
</dbReference>
<dbReference type="InterPro" id="IPR007187">
    <property type="entry name" value="Nucleoporin_Nup133/Nup155_C"/>
</dbReference>
<evidence type="ECO:0008006" key="13">
    <source>
        <dbReference type="Google" id="ProtNLM"/>
    </source>
</evidence>
<dbReference type="PANTHER" id="PTHR13405">
    <property type="entry name" value="NUCLEAR PORE COMPLEX PROTEIN NUP133"/>
    <property type="match status" value="1"/>
</dbReference>
<evidence type="ECO:0000313" key="11">
    <source>
        <dbReference type="EMBL" id="GAA94087.1"/>
    </source>
</evidence>
<dbReference type="OrthoDB" id="103454at2759"/>
<dbReference type="InterPro" id="IPR037624">
    <property type="entry name" value="Nup133-like"/>
</dbReference>
<feature type="compositionally biased region" description="Polar residues" evidence="8">
    <location>
        <begin position="34"/>
        <end position="44"/>
    </location>
</feature>
<dbReference type="InterPro" id="IPR015943">
    <property type="entry name" value="WD40/YVTN_repeat-like_dom_sf"/>
</dbReference>